<evidence type="ECO:0000313" key="2">
    <source>
        <dbReference type="EMBL" id="CAG9987941.1"/>
    </source>
</evidence>
<comment type="caution">
    <text evidence="2">The sequence shown here is derived from an EMBL/GenBank/DDBJ whole genome shotgun (WGS) entry which is preliminary data.</text>
</comment>
<feature type="region of interest" description="Disordered" evidence="1">
    <location>
        <begin position="90"/>
        <end position="119"/>
    </location>
</feature>
<dbReference type="AlphaFoldDB" id="A0A9N9UHS1"/>
<name>A0A9N9UHS1_9HYPO</name>
<dbReference type="EMBL" id="CABFNO020001443">
    <property type="protein sequence ID" value="CAG9987941.1"/>
    <property type="molecule type" value="Genomic_DNA"/>
</dbReference>
<dbReference type="Proteomes" id="UP000754883">
    <property type="component" value="Unassembled WGS sequence"/>
</dbReference>
<keyword evidence="3" id="KW-1185">Reference proteome</keyword>
<gene>
    <name evidence="2" type="ORF">CBYS24578_00010584</name>
</gene>
<reference evidence="2 3" key="2">
    <citation type="submission" date="2021-10" db="EMBL/GenBank/DDBJ databases">
        <authorList>
            <person name="Piombo E."/>
        </authorList>
    </citation>
    <scope>NUCLEOTIDE SEQUENCE [LARGE SCALE GENOMIC DNA]</scope>
</reference>
<reference evidence="3" key="1">
    <citation type="submission" date="2019-06" db="EMBL/GenBank/DDBJ databases">
        <authorList>
            <person name="Broberg M."/>
        </authorList>
    </citation>
    <scope>NUCLEOTIDE SEQUENCE [LARGE SCALE GENOMIC DNA]</scope>
</reference>
<evidence type="ECO:0000313" key="3">
    <source>
        <dbReference type="Proteomes" id="UP000754883"/>
    </source>
</evidence>
<sequence length="147" mass="16108">MTISSRHRASALTCHNPDSRKHVLFKLVSTTTSARLLVFIPKRGNLFGVAASGAKDSDGLGWQSFSAARRFGGNGNLETIVLQPRLPAQHHHAIPKHQVAGSAQNPPDHARASRDRDQDMSVWVRSKKIIIKHDSCLPATVSQTSRM</sequence>
<protein>
    <submittedName>
        <fullName evidence="2">Uncharacterized protein</fullName>
    </submittedName>
</protein>
<accession>A0A9N9UHS1</accession>
<feature type="compositionally biased region" description="Basic and acidic residues" evidence="1">
    <location>
        <begin position="108"/>
        <end position="119"/>
    </location>
</feature>
<evidence type="ECO:0000256" key="1">
    <source>
        <dbReference type="SAM" id="MobiDB-lite"/>
    </source>
</evidence>
<organism evidence="2 3">
    <name type="scientific">Clonostachys byssicola</name>
    <dbReference type="NCBI Taxonomy" id="160290"/>
    <lineage>
        <taxon>Eukaryota</taxon>
        <taxon>Fungi</taxon>
        <taxon>Dikarya</taxon>
        <taxon>Ascomycota</taxon>
        <taxon>Pezizomycotina</taxon>
        <taxon>Sordariomycetes</taxon>
        <taxon>Hypocreomycetidae</taxon>
        <taxon>Hypocreales</taxon>
        <taxon>Bionectriaceae</taxon>
        <taxon>Clonostachys</taxon>
    </lineage>
</organism>
<proteinExistence type="predicted"/>